<dbReference type="KEGG" id="nvi:103315989"/>
<dbReference type="GO" id="GO:0008270">
    <property type="term" value="F:zinc ion binding"/>
    <property type="evidence" value="ECO:0007669"/>
    <property type="project" value="UniProtKB-KW"/>
</dbReference>
<proteinExistence type="predicted"/>
<organism evidence="6 7">
    <name type="scientific">Nasonia vitripennis</name>
    <name type="common">Parasitic wasp</name>
    <dbReference type="NCBI Taxonomy" id="7425"/>
    <lineage>
        <taxon>Eukaryota</taxon>
        <taxon>Metazoa</taxon>
        <taxon>Ecdysozoa</taxon>
        <taxon>Arthropoda</taxon>
        <taxon>Hexapoda</taxon>
        <taxon>Insecta</taxon>
        <taxon>Pterygota</taxon>
        <taxon>Neoptera</taxon>
        <taxon>Endopterygota</taxon>
        <taxon>Hymenoptera</taxon>
        <taxon>Apocrita</taxon>
        <taxon>Proctotrupomorpha</taxon>
        <taxon>Chalcidoidea</taxon>
        <taxon>Pteromalidae</taxon>
        <taxon>Pteromalinae</taxon>
        <taxon>Nasonia</taxon>
    </lineage>
</organism>
<dbReference type="GO" id="GO:0043022">
    <property type="term" value="F:ribosome binding"/>
    <property type="evidence" value="ECO:0007669"/>
    <property type="project" value="TreeGrafter"/>
</dbReference>
<dbReference type="GO" id="GO:0072344">
    <property type="term" value="P:rescue of stalled ribosome"/>
    <property type="evidence" value="ECO:0007669"/>
    <property type="project" value="InterPro"/>
</dbReference>
<dbReference type="AlphaFoldDB" id="A0A7M7M2G0"/>
<dbReference type="PANTHER" id="PTHR22938:SF0">
    <property type="entry name" value="E3 UBIQUITIN-PROTEIN LIGASE ZNF598"/>
    <property type="match status" value="1"/>
</dbReference>
<dbReference type="RefSeq" id="XP_016843116.1">
    <property type="nucleotide sequence ID" value="XM_016987627.2"/>
</dbReference>
<dbReference type="InterPro" id="IPR035898">
    <property type="entry name" value="TAZ_dom_sf"/>
</dbReference>
<dbReference type="EnsemblMetazoa" id="XM_031922453">
    <property type="protein sequence ID" value="XP_031778313"/>
    <property type="gene ID" value="LOC103315989"/>
</dbReference>
<dbReference type="SUPFAM" id="SSF57933">
    <property type="entry name" value="TAZ domain"/>
    <property type="match status" value="1"/>
</dbReference>
<accession>A0A7M7M2G0</accession>
<sequence length="169" mass="19651">MSLTNDSSKKLSSDSSNNASNTCIVYYKNVEFYNIGMCEHPVYYECSTRMRVLCQQNECPICRQDPPKVVFTKEIKPFCFLKKGNLVDSKYNIYFDIINLKEHMRRKHDLHYCNPCVENLKSLYRKIPVLLLVCQCMEASCRLASCQRMKRAVMHIKTCKKLPIGGCLI</sequence>
<dbReference type="InParanoid" id="A0A7M7M2G0"/>
<reference evidence="6" key="1">
    <citation type="submission" date="2021-01" db="UniProtKB">
        <authorList>
            <consortium name="EnsemblMetazoa"/>
        </authorList>
    </citation>
    <scope>IDENTIFICATION</scope>
</reference>
<keyword evidence="1 4" id="KW-0479">Metal-binding</keyword>
<protein>
    <recommendedName>
        <fullName evidence="5">TAZ-type domain-containing protein</fullName>
    </recommendedName>
</protein>
<keyword evidence="7" id="KW-1185">Reference proteome</keyword>
<evidence type="ECO:0000313" key="7">
    <source>
        <dbReference type="Proteomes" id="UP000002358"/>
    </source>
</evidence>
<keyword evidence="2 4" id="KW-0863">Zinc-finger</keyword>
<evidence type="ECO:0000259" key="5">
    <source>
        <dbReference type="PROSITE" id="PS50134"/>
    </source>
</evidence>
<feature type="zinc finger region" description="TAZ-type" evidence="4">
    <location>
        <begin position="116"/>
        <end position="169"/>
    </location>
</feature>
<dbReference type="PROSITE" id="PS50134">
    <property type="entry name" value="ZF_TAZ"/>
    <property type="match status" value="1"/>
</dbReference>
<dbReference type="PANTHER" id="PTHR22938">
    <property type="entry name" value="ZINC FINGER PROTEIN 598"/>
    <property type="match status" value="1"/>
</dbReference>
<dbReference type="GeneID" id="103315989"/>
<dbReference type="Proteomes" id="UP000002358">
    <property type="component" value="Unassembled WGS sequence"/>
</dbReference>
<dbReference type="GO" id="GO:0061630">
    <property type="term" value="F:ubiquitin protein ligase activity"/>
    <property type="evidence" value="ECO:0007669"/>
    <property type="project" value="InterPro"/>
</dbReference>
<name>A0A7M7M2G0_NASVI</name>
<dbReference type="OrthoDB" id="3838338at2759"/>
<keyword evidence="3 4" id="KW-0862">Zinc</keyword>
<evidence type="ECO:0000313" key="6">
    <source>
        <dbReference type="EnsemblMetazoa" id="XP_016843116"/>
    </source>
</evidence>
<dbReference type="InterPro" id="IPR044288">
    <property type="entry name" value="ZNF598/HEL2"/>
</dbReference>
<evidence type="ECO:0000256" key="4">
    <source>
        <dbReference type="PROSITE-ProRule" id="PRU00203"/>
    </source>
</evidence>
<dbReference type="RefSeq" id="XP_031778313.1">
    <property type="nucleotide sequence ID" value="XM_031922453.1"/>
</dbReference>
<dbReference type="GO" id="GO:0016567">
    <property type="term" value="P:protein ubiquitination"/>
    <property type="evidence" value="ECO:0007669"/>
    <property type="project" value="TreeGrafter"/>
</dbReference>
<dbReference type="Gene3D" id="1.20.1020.10">
    <property type="entry name" value="TAZ domain"/>
    <property type="match status" value="1"/>
</dbReference>
<evidence type="ECO:0000256" key="2">
    <source>
        <dbReference type="ARBA" id="ARBA00022771"/>
    </source>
</evidence>
<feature type="domain" description="TAZ-type" evidence="5">
    <location>
        <begin position="116"/>
        <end position="169"/>
    </location>
</feature>
<dbReference type="Pfam" id="PF25447">
    <property type="entry name" value="RING_ZNF598"/>
    <property type="match status" value="1"/>
</dbReference>
<evidence type="ECO:0000256" key="3">
    <source>
        <dbReference type="ARBA" id="ARBA00022833"/>
    </source>
</evidence>
<evidence type="ECO:0000256" key="1">
    <source>
        <dbReference type="ARBA" id="ARBA00022723"/>
    </source>
</evidence>
<dbReference type="InterPro" id="IPR000197">
    <property type="entry name" value="Znf_TAZ"/>
</dbReference>
<dbReference type="EnsemblMetazoa" id="XM_016987627">
    <property type="protein sequence ID" value="XP_016843116"/>
    <property type="gene ID" value="LOC103315989"/>
</dbReference>